<accession>A0AAV1I0D0</accession>
<keyword evidence="2" id="KW-1185">Reference proteome</keyword>
<dbReference type="AlphaFoldDB" id="A0AAV1I0D0"/>
<dbReference type="CDD" id="cd00229">
    <property type="entry name" value="SGNH_hydrolase"/>
    <property type="match status" value="1"/>
</dbReference>
<comment type="caution">
    <text evidence="1">The sequence shown here is derived from an EMBL/GenBank/DDBJ whole genome shotgun (WGS) entry which is preliminary data.</text>
</comment>
<evidence type="ECO:0000313" key="1">
    <source>
        <dbReference type="EMBL" id="CAK0773115.1"/>
    </source>
</evidence>
<proteinExistence type="predicted"/>
<protein>
    <submittedName>
        <fullName evidence="1">Uncharacterized protein</fullName>
    </submittedName>
</protein>
<gene>
    <name evidence="1" type="ORF">CVIRNUC_004031</name>
</gene>
<dbReference type="SUPFAM" id="SSF52266">
    <property type="entry name" value="SGNH hydrolase"/>
    <property type="match status" value="1"/>
</dbReference>
<name>A0AAV1I0D0_9CHLO</name>
<evidence type="ECO:0000313" key="2">
    <source>
        <dbReference type="Proteomes" id="UP001314263"/>
    </source>
</evidence>
<sequence length="326" mass="36967">MEKYKKRWRSALIASAVLLLVILISILQRRERKVLSQEPRSKAAFRFRYDKYCDALFNSGNWVGIPRVGCDASTLSVATCGPNTTDNWQWSSEALRCGAHRLSTAELRGALRKRWVVVAGDSITRFFFAALLRLLSDDETQQVVYGHRDFEFTLPNEIRASFIWAPYAANLTSLYTNWTQTNQSPDVVVMSAGLWHMLHIHTPVDFAQQLQRLKQAIKAFLTRMKASHHVPVSFFSISEVYPPKLKTEEKRLHLTLEAVDLYNRAIQDAGLLVPDGALYLVDLHHLTQGCGPLCTHDGLHYSNATYDAALQIWGNNYISILASESQ</sequence>
<dbReference type="Proteomes" id="UP001314263">
    <property type="component" value="Unassembled WGS sequence"/>
</dbReference>
<dbReference type="Gene3D" id="3.40.50.1110">
    <property type="entry name" value="SGNH hydrolase"/>
    <property type="match status" value="1"/>
</dbReference>
<organism evidence="1 2">
    <name type="scientific">Coccomyxa viridis</name>
    <dbReference type="NCBI Taxonomy" id="1274662"/>
    <lineage>
        <taxon>Eukaryota</taxon>
        <taxon>Viridiplantae</taxon>
        <taxon>Chlorophyta</taxon>
        <taxon>core chlorophytes</taxon>
        <taxon>Trebouxiophyceae</taxon>
        <taxon>Trebouxiophyceae incertae sedis</taxon>
        <taxon>Coccomyxaceae</taxon>
        <taxon>Coccomyxa</taxon>
    </lineage>
</organism>
<reference evidence="1 2" key="1">
    <citation type="submission" date="2023-10" db="EMBL/GenBank/DDBJ databases">
        <authorList>
            <person name="Maclean D."/>
            <person name="Macfadyen A."/>
        </authorList>
    </citation>
    <scope>NUCLEOTIDE SEQUENCE [LARGE SCALE GENOMIC DNA]</scope>
</reference>
<dbReference type="EMBL" id="CAUYUE010000005">
    <property type="protein sequence ID" value="CAK0773115.1"/>
    <property type="molecule type" value="Genomic_DNA"/>
</dbReference>
<dbReference type="InterPro" id="IPR036514">
    <property type="entry name" value="SGNH_hydro_sf"/>
</dbReference>